<dbReference type="Gene3D" id="3.40.190.10">
    <property type="entry name" value="Periplasmic binding protein-like II"/>
    <property type="match status" value="2"/>
</dbReference>
<dbReference type="GO" id="GO:0046872">
    <property type="term" value="F:metal ion binding"/>
    <property type="evidence" value="ECO:0007669"/>
    <property type="project" value="UniProtKB-KW"/>
</dbReference>
<dbReference type="RefSeq" id="WP_143951108.1">
    <property type="nucleotide sequence ID" value="NZ_BAABMB010000005.1"/>
</dbReference>
<accession>A0A556A7X9</accession>
<dbReference type="Proteomes" id="UP000318405">
    <property type="component" value="Unassembled WGS sequence"/>
</dbReference>
<dbReference type="SUPFAM" id="SSF53850">
    <property type="entry name" value="Periplasmic binding protein-like II"/>
    <property type="match status" value="1"/>
</dbReference>
<sequence length="324" mass="33411">MTLSLRSLRMIGAAVLCAAVLPAAAQSLTVYTAGPGGLAKALAAGYTARTGVPVDVFQADTGKVLARLEAEAANPHADVVISASWDSAVDLSARGLLQPYTSAHAAQVPAAFRTQDFVAQGLSALAIAWNTRSGTPRPADWQDLAAPAFKDKVNLPDPAQSGTSLELLLGLQAAQGDAAWKLLGALRENGASVAGANAQALNPVLQGAKAAVFGAVDYVALGSQDNGEAIEVIFPASGTVIAPRPMMVMKAAPNPAQAQAFIDYVLSDEGQALVADTFLLPARADVPARRAGLDALKLLPLDAQVGQAEREATLRRFAQVFGRK</sequence>
<protein>
    <submittedName>
        <fullName evidence="4">Extracellular solute-binding protein</fullName>
    </submittedName>
</protein>
<organism evidence="4 5">
    <name type="scientific">Verticiella sediminum</name>
    <dbReference type="NCBI Taxonomy" id="1247510"/>
    <lineage>
        <taxon>Bacteria</taxon>
        <taxon>Pseudomonadati</taxon>
        <taxon>Pseudomonadota</taxon>
        <taxon>Betaproteobacteria</taxon>
        <taxon>Burkholderiales</taxon>
        <taxon>Alcaligenaceae</taxon>
        <taxon>Verticiella</taxon>
    </lineage>
</organism>
<evidence type="ECO:0000256" key="1">
    <source>
        <dbReference type="ARBA" id="ARBA00022729"/>
    </source>
</evidence>
<keyword evidence="1 3" id="KW-0732">Signal</keyword>
<evidence type="ECO:0000313" key="5">
    <source>
        <dbReference type="Proteomes" id="UP000318405"/>
    </source>
</evidence>
<keyword evidence="2" id="KW-0479">Metal-binding</keyword>
<feature type="signal peptide" evidence="3">
    <location>
        <begin position="1"/>
        <end position="25"/>
    </location>
</feature>
<feature type="binding site" evidence="2">
    <location>
        <position position="218"/>
    </location>
    <ligand>
        <name>Fe cation</name>
        <dbReference type="ChEBI" id="CHEBI:24875"/>
    </ligand>
</feature>
<keyword evidence="2" id="KW-0408">Iron</keyword>
<dbReference type="OrthoDB" id="366726at2"/>
<feature type="chain" id="PRO_5021796014" evidence="3">
    <location>
        <begin position="26"/>
        <end position="324"/>
    </location>
</feature>
<dbReference type="GO" id="GO:0030975">
    <property type="term" value="F:thiamine binding"/>
    <property type="evidence" value="ECO:0007669"/>
    <property type="project" value="TreeGrafter"/>
</dbReference>
<evidence type="ECO:0000256" key="2">
    <source>
        <dbReference type="PIRSR" id="PIRSR002825-1"/>
    </source>
</evidence>
<gene>
    <name evidence="4" type="ORF">FOZ76_25570</name>
</gene>
<evidence type="ECO:0000256" key="3">
    <source>
        <dbReference type="SAM" id="SignalP"/>
    </source>
</evidence>
<dbReference type="GO" id="GO:0015888">
    <property type="term" value="P:thiamine transport"/>
    <property type="evidence" value="ECO:0007669"/>
    <property type="project" value="TreeGrafter"/>
</dbReference>
<dbReference type="GO" id="GO:0030976">
    <property type="term" value="F:thiamine pyrophosphate binding"/>
    <property type="evidence" value="ECO:0007669"/>
    <property type="project" value="TreeGrafter"/>
</dbReference>
<dbReference type="GO" id="GO:0030288">
    <property type="term" value="C:outer membrane-bounded periplasmic space"/>
    <property type="evidence" value="ECO:0007669"/>
    <property type="project" value="TreeGrafter"/>
</dbReference>
<comment type="caution">
    <text evidence="4">The sequence shown here is derived from an EMBL/GenBank/DDBJ whole genome shotgun (WGS) entry which is preliminary data.</text>
</comment>
<evidence type="ECO:0000313" key="4">
    <source>
        <dbReference type="EMBL" id="TSH88992.1"/>
    </source>
</evidence>
<proteinExistence type="predicted"/>
<reference evidence="4 5" key="1">
    <citation type="submission" date="2019-07" db="EMBL/GenBank/DDBJ databases">
        <title>Qingshengfaniella alkalisoli gen. nov., sp. nov., isolated from saline soil.</title>
        <authorList>
            <person name="Xu L."/>
            <person name="Huang X.-X."/>
            <person name="Sun J.-Q."/>
        </authorList>
    </citation>
    <scope>NUCLEOTIDE SEQUENCE [LARGE SCALE GENOMIC DNA]</scope>
    <source>
        <strain evidence="4 5">DSM 27279</strain>
    </source>
</reference>
<keyword evidence="5" id="KW-1185">Reference proteome</keyword>
<name>A0A556A7X9_9BURK</name>
<dbReference type="PANTHER" id="PTHR30006">
    <property type="entry name" value="THIAMINE-BINDING PERIPLASMIC PROTEIN-RELATED"/>
    <property type="match status" value="1"/>
</dbReference>
<dbReference type="PANTHER" id="PTHR30006:SF2">
    <property type="entry name" value="ABC TRANSPORTER SUBSTRATE-BINDING PROTEIN"/>
    <property type="match status" value="1"/>
</dbReference>
<dbReference type="Pfam" id="PF13343">
    <property type="entry name" value="SBP_bac_6"/>
    <property type="match status" value="1"/>
</dbReference>
<dbReference type="PIRSF" id="PIRSF002825">
    <property type="entry name" value="CfbpA"/>
    <property type="match status" value="1"/>
</dbReference>
<dbReference type="EMBL" id="VLTJ01000042">
    <property type="protein sequence ID" value="TSH88992.1"/>
    <property type="molecule type" value="Genomic_DNA"/>
</dbReference>
<dbReference type="InterPro" id="IPR026045">
    <property type="entry name" value="Ferric-bd"/>
</dbReference>
<dbReference type="AlphaFoldDB" id="A0A556A7X9"/>